<organism evidence="13 14">
    <name type="scientific">Hoylesella loescheii DSM 19665 = JCM 12249 = ATCC 15930</name>
    <dbReference type="NCBI Taxonomy" id="1122985"/>
    <lineage>
        <taxon>Bacteria</taxon>
        <taxon>Pseudomonadati</taxon>
        <taxon>Bacteroidota</taxon>
        <taxon>Bacteroidia</taxon>
        <taxon>Bacteroidales</taxon>
        <taxon>Prevotellaceae</taxon>
        <taxon>Hoylesella</taxon>
    </lineage>
</organism>
<reference evidence="13 14" key="1">
    <citation type="submission" date="2013-08" db="EMBL/GenBank/DDBJ databases">
        <authorList>
            <person name="Weinstock G."/>
            <person name="Sodergren E."/>
            <person name="Wylie T."/>
            <person name="Fulton L."/>
            <person name="Fulton R."/>
            <person name="Fronick C."/>
            <person name="O'Laughlin M."/>
            <person name="Godfrey J."/>
            <person name="Miner T."/>
            <person name="Herter B."/>
            <person name="Appelbaum E."/>
            <person name="Cordes M."/>
            <person name="Lek S."/>
            <person name="Wollam A."/>
            <person name="Pepin K.H."/>
            <person name="Palsikar V.B."/>
            <person name="Mitreva M."/>
            <person name="Wilson R.K."/>
        </authorList>
    </citation>
    <scope>NUCLEOTIDE SEQUENCE [LARGE SCALE GENOMIC DNA]</scope>
    <source>
        <strain evidence="13 14">ATCC 15930</strain>
    </source>
</reference>
<comment type="similarity">
    <text evidence="2 11">Belongs to the CDP-alcohol phosphatidyltransferase class-I family.</text>
</comment>
<keyword evidence="6 12" id="KW-1133">Transmembrane helix</keyword>
<dbReference type="HOGENOM" id="CLU_049944_3_0_10"/>
<dbReference type="EMBL" id="JNGW01000030">
    <property type="protein sequence ID" value="KDR53084.1"/>
    <property type="molecule type" value="Genomic_DNA"/>
</dbReference>
<feature type="transmembrane region" description="Helical" evidence="12">
    <location>
        <begin position="174"/>
        <end position="203"/>
    </location>
</feature>
<protein>
    <submittedName>
        <fullName evidence="13">Putative CDP-diacylglycerol-serine O-phosphatidyltransferase</fullName>
    </submittedName>
</protein>
<evidence type="ECO:0000256" key="7">
    <source>
        <dbReference type="ARBA" id="ARBA00023098"/>
    </source>
</evidence>
<name>A0A069QM37_HOYLO</name>
<evidence type="ECO:0000256" key="3">
    <source>
        <dbReference type="ARBA" id="ARBA00022516"/>
    </source>
</evidence>
<keyword evidence="3" id="KW-0444">Lipid biosynthesis</keyword>
<evidence type="ECO:0000256" key="1">
    <source>
        <dbReference type="ARBA" id="ARBA00004141"/>
    </source>
</evidence>
<dbReference type="InterPro" id="IPR048254">
    <property type="entry name" value="CDP_ALCOHOL_P_TRANSF_CS"/>
</dbReference>
<evidence type="ECO:0000313" key="14">
    <source>
        <dbReference type="Proteomes" id="UP000027442"/>
    </source>
</evidence>
<evidence type="ECO:0000256" key="9">
    <source>
        <dbReference type="ARBA" id="ARBA00023209"/>
    </source>
</evidence>
<dbReference type="PROSITE" id="PS00379">
    <property type="entry name" value="CDP_ALCOHOL_P_TRANSF"/>
    <property type="match status" value="1"/>
</dbReference>
<evidence type="ECO:0000256" key="5">
    <source>
        <dbReference type="ARBA" id="ARBA00022692"/>
    </source>
</evidence>
<gene>
    <name evidence="13" type="ORF">HMPREF1991_00810</name>
</gene>
<dbReference type="InterPro" id="IPR043130">
    <property type="entry name" value="CDP-OH_PTrfase_TM_dom"/>
</dbReference>
<feature type="transmembrane region" description="Helical" evidence="12">
    <location>
        <begin position="77"/>
        <end position="97"/>
    </location>
</feature>
<dbReference type="Proteomes" id="UP000027442">
    <property type="component" value="Unassembled WGS sequence"/>
</dbReference>
<proteinExistence type="inferred from homology"/>
<evidence type="ECO:0000256" key="4">
    <source>
        <dbReference type="ARBA" id="ARBA00022679"/>
    </source>
</evidence>
<keyword evidence="4 11" id="KW-0808">Transferase</keyword>
<keyword evidence="10" id="KW-1208">Phospholipid metabolism</keyword>
<dbReference type="PANTHER" id="PTHR14269">
    <property type="entry name" value="CDP-DIACYLGLYCEROL--GLYCEROL-3-PHOSPHATE 3-PHOSPHATIDYLTRANSFERASE-RELATED"/>
    <property type="match status" value="1"/>
</dbReference>
<evidence type="ECO:0000256" key="12">
    <source>
        <dbReference type="SAM" id="Phobius"/>
    </source>
</evidence>
<dbReference type="InterPro" id="IPR050324">
    <property type="entry name" value="CDP-alcohol_PTase-I"/>
</dbReference>
<evidence type="ECO:0000256" key="10">
    <source>
        <dbReference type="ARBA" id="ARBA00023264"/>
    </source>
</evidence>
<dbReference type="Gene3D" id="1.20.120.1760">
    <property type="match status" value="1"/>
</dbReference>
<dbReference type="GO" id="GO:0008654">
    <property type="term" value="P:phospholipid biosynthetic process"/>
    <property type="evidence" value="ECO:0007669"/>
    <property type="project" value="UniProtKB-KW"/>
</dbReference>
<dbReference type="AlphaFoldDB" id="A0A069QM37"/>
<keyword evidence="14" id="KW-1185">Reference proteome</keyword>
<comment type="subcellular location">
    <subcellularLocation>
        <location evidence="1">Membrane</location>
        <topology evidence="1">Multi-pass membrane protein</topology>
    </subcellularLocation>
</comment>
<dbReference type="GO" id="GO:0016020">
    <property type="term" value="C:membrane"/>
    <property type="evidence" value="ECO:0007669"/>
    <property type="project" value="UniProtKB-SubCell"/>
</dbReference>
<feature type="transmembrane region" description="Helical" evidence="12">
    <location>
        <begin position="6"/>
        <end position="23"/>
    </location>
</feature>
<feature type="transmembrane region" description="Helical" evidence="12">
    <location>
        <begin position="140"/>
        <end position="162"/>
    </location>
</feature>
<keyword evidence="9" id="KW-0594">Phospholipid biosynthesis</keyword>
<accession>A0A069QM37</accession>
<feature type="transmembrane region" description="Helical" evidence="12">
    <location>
        <begin position="44"/>
        <end position="65"/>
    </location>
</feature>
<evidence type="ECO:0000256" key="11">
    <source>
        <dbReference type="RuleBase" id="RU003750"/>
    </source>
</evidence>
<evidence type="ECO:0000256" key="2">
    <source>
        <dbReference type="ARBA" id="ARBA00010441"/>
    </source>
</evidence>
<evidence type="ECO:0000256" key="8">
    <source>
        <dbReference type="ARBA" id="ARBA00023136"/>
    </source>
</evidence>
<sequence length="214" mass="23953">MAIYGDLWLALLFIVIGAVFDFFDGMTARLLHISSPIGKELDSLADVITFGLAPSAMLFHQLAVLEYPFGSVCRCQIAVFLPFAAFLMTAFSALRLAKFNLDERQTTSFIGLPTPANALFWGSLLLGLDRQMETVNWAPLALIALMLLSCWLLVAELPMFALKFKNWGWKDNEVRYVFVLSCIPLLIIFKGLAFAIIIAWYVLLSVYVNATKKQ</sequence>
<keyword evidence="7" id="KW-0443">Lipid metabolism</keyword>
<evidence type="ECO:0000256" key="6">
    <source>
        <dbReference type="ARBA" id="ARBA00022989"/>
    </source>
</evidence>
<evidence type="ECO:0000313" key="13">
    <source>
        <dbReference type="EMBL" id="KDR53084.1"/>
    </source>
</evidence>
<dbReference type="PANTHER" id="PTHR14269:SF61">
    <property type="entry name" value="CDP-DIACYLGLYCEROL--SERINE O-PHOSPHATIDYLTRANSFERASE"/>
    <property type="match status" value="1"/>
</dbReference>
<keyword evidence="5 12" id="KW-0812">Transmembrane</keyword>
<comment type="caution">
    <text evidence="13">The sequence shown here is derived from an EMBL/GenBank/DDBJ whole genome shotgun (WGS) entry which is preliminary data.</text>
</comment>
<keyword evidence="8 12" id="KW-0472">Membrane</keyword>
<feature type="transmembrane region" description="Helical" evidence="12">
    <location>
        <begin position="109"/>
        <end position="128"/>
    </location>
</feature>
<dbReference type="GO" id="GO:0016780">
    <property type="term" value="F:phosphotransferase activity, for other substituted phosphate groups"/>
    <property type="evidence" value="ECO:0007669"/>
    <property type="project" value="InterPro"/>
</dbReference>
<dbReference type="InterPro" id="IPR000462">
    <property type="entry name" value="CDP-OH_P_trans"/>
</dbReference>
<dbReference type="Pfam" id="PF01066">
    <property type="entry name" value="CDP-OH_P_transf"/>
    <property type="match status" value="1"/>
</dbReference>
<dbReference type="eggNOG" id="COG1183">
    <property type="taxonomic scope" value="Bacteria"/>
</dbReference>
<dbReference type="PATRIC" id="fig|1122985.7.peg.837"/>